<dbReference type="SMART" id="SM00347">
    <property type="entry name" value="HTH_MARR"/>
    <property type="match status" value="1"/>
</dbReference>
<dbReference type="PANTHER" id="PTHR33164:SF43">
    <property type="entry name" value="HTH-TYPE TRANSCRIPTIONAL REPRESSOR YETL"/>
    <property type="match status" value="1"/>
</dbReference>
<dbReference type="Gene3D" id="1.10.10.10">
    <property type="entry name" value="Winged helix-like DNA-binding domain superfamily/Winged helix DNA-binding domain"/>
    <property type="match status" value="1"/>
</dbReference>
<accession>A0A418KHG6</accession>
<comment type="caution">
    <text evidence="2">The sequence shown here is derived from an EMBL/GenBank/DDBJ whole genome shotgun (WGS) entry which is preliminary data.</text>
</comment>
<dbReference type="InterPro" id="IPR036388">
    <property type="entry name" value="WH-like_DNA-bd_sf"/>
</dbReference>
<sequence>MLLLQRGRWLDRVMTARLHARGWPKLTSAQSLVFASLHPESTPLAVLTERLGTTRQSTHELVTGLVKLGLISLVPDQDDPRRRSIELTPNGRRLARQAATIFAELERHLADQLGSDRLELLRDTLTAEWEPPQNTAP</sequence>
<dbReference type="InterPro" id="IPR036390">
    <property type="entry name" value="WH_DNA-bd_sf"/>
</dbReference>
<feature type="domain" description="HTH marR-type" evidence="1">
    <location>
        <begin position="19"/>
        <end position="118"/>
    </location>
</feature>
<protein>
    <submittedName>
        <fullName evidence="2">MarR family transcriptional regulator</fullName>
    </submittedName>
</protein>
<evidence type="ECO:0000313" key="2">
    <source>
        <dbReference type="EMBL" id="RIQ11336.1"/>
    </source>
</evidence>
<evidence type="ECO:0000313" key="3">
    <source>
        <dbReference type="Proteomes" id="UP000284057"/>
    </source>
</evidence>
<reference evidence="2 3" key="1">
    <citation type="submission" date="2018-09" db="EMBL/GenBank/DDBJ databases">
        <title>Isolation, diversity and antifungal activity of actinobacteria from wheat.</title>
        <authorList>
            <person name="Han C."/>
        </authorList>
    </citation>
    <scope>NUCLEOTIDE SEQUENCE [LARGE SCALE GENOMIC DNA]</scope>
    <source>
        <strain evidence="2 3">NEAU-YY265</strain>
    </source>
</reference>
<organism evidence="2 3">
    <name type="scientific">Jiangella rhizosphaerae</name>
    <dbReference type="NCBI Taxonomy" id="2293569"/>
    <lineage>
        <taxon>Bacteria</taxon>
        <taxon>Bacillati</taxon>
        <taxon>Actinomycetota</taxon>
        <taxon>Actinomycetes</taxon>
        <taxon>Jiangellales</taxon>
        <taxon>Jiangellaceae</taxon>
        <taxon>Jiangella</taxon>
    </lineage>
</organism>
<dbReference type="EMBL" id="QUAL01000426">
    <property type="protein sequence ID" value="RIQ11336.1"/>
    <property type="molecule type" value="Genomic_DNA"/>
</dbReference>
<dbReference type="InterPro" id="IPR039422">
    <property type="entry name" value="MarR/SlyA-like"/>
</dbReference>
<dbReference type="AlphaFoldDB" id="A0A418KHG6"/>
<keyword evidence="3" id="KW-1185">Reference proteome</keyword>
<dbReference type="GO" id="GO:0006950">
    <property type="term" value="P:response to stress"/>
    <property type="evidence" value="ECO:0007669"/>
    <property type="project" value="TreeGrafter"/>
</dbReference>
<evidence type="ECO:0000259" key="1">
    <source>
        <dbReference type="SMART" id="SM00347"/>
    </source>
</evidence>
<dbReference type="GO" id="GO:0003700">
    <property type="term" value="F:DNA-binding transcription factor activity"/>
    <property type="evidence" value="ECO:0007669"/>
    <property type="project" value="InterPro"/>
</dbReference>
<gene>
    <name evidence="2" type="ORF">DY240_29000</name>
</gene>
<proteinExistence type="predicted"/>
<name>A0A418KHG6_9ACTN</name>
<dbReference type="Proteomes" id="UP000284057">
    <property type="component" value="Unassembled WGS sequence"/>
</dbReference>
<dbReference type="Pfam" id="PF12802">
    <property type="entry name" value="MarR_2"/>
    <property type="match status" value="1"/>
</dbReference>
<dbReference type="PANTHER" id="PTHR33164">
    <property type="entry name" value="TRANSCRIPTIONAL REGULATOR, MARR FAMILY"/>
    <property type="match status" value="1"/>
</dbReference>
<dbReference type="SUPFAM" id="SSF46785">
    <property type="entry name" value="Winged helix' DNA-binding domain"/>
    <property type="match status" value="1"/>
</dbReference>
<dbReference type="InterPro" id="IPR000835">
    <property type="entry name" value="HTH_MarR-typ"/>
</dbReference>